<protein>
    <submittedName>
        <fullName evidence="9">Xanthine phosphoribosyltransferase</fullName>
    </submittedName>
</protein>
<accession>A0A178MTK3</accession>
<reference evidence="9 10" key="1">
    <citation type="submission" date="2016-04" db="EMBL/GenBank/DDBJ databases">
        <title>Draft genome sequence of freshwater magnetotactic bacteria Magnetospirillum marisnigri SP-1 and Magnetospirillum moscoviense BB-1.</title>
        <authorList>
            <person name="Koziaeva V."/>
            <person name="Dziuba M.V."/>
            <person name="Ivanov T.M."/>
            <person name="Kuznetsov B."/>
            <person name="Grouzdev D.S."/>
        </authorList>
    </citation>
    <scope>NUCLEOTIDE SEQUENCE [LARGE SCALE GENOMIC DNA]</scope>
    <source>
        <strain evidence="9 10">BB-1</strain>
    </source>
</reference>
<evidence type="ECO:0000313" key="9">
    <source>
        <dbReference type="EMBL" id="OAN53095.1"/>
    </source>
</evidence>
<evidence type="ECO:0000256" key="6">
    <source>
        <dbReference type="ARBA" id="ARBA00022842"/>
    </source>
</evidence>
<dbReference type="GO" id="GO:0006166">
    <property type="term" value="P:purine ribonucleoside salvage"/>
    <property type="evidence" value="ECO:0007669"/>
    <property type="project" value="UniProtKB-KW"/>
</dbReference>
<dbReference type="InterPro" id="IPR000836">
    <property type="entry name" value="PRTase_dom"/>
</dbReference>
<evidence type="ECO:0000256" key="3">
    <source>
        <dbReference type="ARBA" id="ARBA00022679"/>
    </source>
</evidence>
<sequence>MNATTLTLTWDQLHRDAVALAEMLRAKGPFAGIFAVTRGGMIPAAIIATELDLRLIETVCVSSYDDRAQGELDVLKAVSGDGTGWLVIDDLVDSGATARAIRAMLPGAHLAAIYAKPAGADTLDTALAALPQSTWVVFPWEARPAQA</sequence>
<dbReference type="SUPFAM" id="SSF53271">
    <property type="entry name" value="PRTase-like"/>
    <property type="match status" value="1"/>
</dbReference>
<feature type="domain" description="Phosphoribosyltransferase" evidence="8">
    <location>
        <begin position="30"/>
        <end position="141"/>
    </location>
</feature>
<keyword evidence="2 9" id="KW-0328">Glycosyltransferase</keyword>
<evidence type="ECO:0000256" key="5">
    <source>
        <dbReference type="ARBA" id="ARBA00022726"/>
    </source>
</evidence>
<dbReference type="RefSeq" id="WP_068498967.1">
    <property type="nucleotide sequence ID" value="NZ_LWQU01000126.1"/>
</dbReference>
<dbReference type="Gene3D" id="3.40.50.2020">
    <property type="match status" value="1"/>
</dbReference>
<dbReference type="CDD" id="cd06223">
    <property type="entry name" value="PRTases_typeI"/>
    <property type="match status" value="1"/>
</dbReference>
<proteinExistence type="predicted"/>
<dbReference type="PANTHER" id="PTHR39563">
    <property type="entry name" value="XANTHINE PHOSPHORIBOSYLTRANSFERASE"/>
    <property type="match status" value="1"/>
</dbReference>
<keyword evidence="3 9" id="KW-0808">Transferase</keyword>
<dbReference type="GO" id="GO:0046872">
    <property type="term" value="F:metal ion binding"/>
    <property type="evidence" value="ECO:0007669"/>
    <property type="project" value="UniProtKB-KW"/>
</dbReference>
<evidence type="ECO:0000256" key="7">
    <source>
        <dbReference type="ARBA" id="ARBA00023136"/>
    </source>
</evidence>
<organism evidence="9 10">
    <name type="scientific">Magnetospirillum moscoviense</name>
    <dbReference type="NCBI Taxonomy" id="1437059"/>
    <lineage>
        <taxon>Bacteria</taxon>
        <taxon>Pseudomonadati</taxon>
        <taxon>Pseudomonadota</taxon>
        <taxon>Alphaproteobacteria</taxon>
        <taxon>Rhodospirillales</taxon>
        <taxon>Rhodospirillaceae</taxon>
        <taxon>Magnetospirillum</taxon>
    </lineage>
</organism>
<keyword evidence="6" id="KW-0460">Magnesium</keyword>
<keyword evidence="10" id="KW-1185">Reference proteome</keyword>
<dbReference type="GO" id="GO:0000310">
    <property type="term" value="F:xanthine phosphoribosyltransferase activity"/>
    <property type="evidence" value="ECO:0007669"/>
    <property type="project" value="InterPro"/>
</dbReference>
<evidence type="ECO:0000256" key="1">
    <source>
        <dbReference type="ARBA" id="ARBA00022475"/>
    </source>
</evidence>
<evidence type="ECO:0000259" key="8">
    <source>
        <dbReference type="Pfam" id="PF00156"/>
    </source>
</evidence>
<dbReference type="InterPro" id="IPR023747">
    <property type="entry name" value="Xanthine_Guanine_PRibTrfase"/>
</dbReference>
<keyword evidence="5" id="KW-0660">Purine salvage</keyword>
<evidence type="ECO:0000256" key="4">
    <source>
        <dbReference type="ARBA" id="ARBA00022723"/>
    </source>
</evidence>
<gene>
    <name evidence="9" type="ORF">A6A05_10040</name>
</gene>
<evidence type="ECO:0000313" key="10">
    <source>
        <dbReference type="Proteomes" id="UP000078543"/>
    </source>
</evidence>
<comment type="caution">
    <text evidence="9">The sequence shown here is derived from an EMBL/GenBank/DDBJ whole genome shotgun (WGS) entry which is preliminary data.</text>
</comment>
<dbReference type="Pfam" id="PF00156">
    <property type="entry name" value="Pribosyltran"/>
    <property type="match status" value="1"/>
</dbReference>
<dbReference type="STRING" id="1437059.A6A05_10040"/>
<keyword evidence="7" id="KW-0472">Membrane</keyword>
<name>A0A178MTK3_9PROT</name>
<dbReference type="NCBIfam" id="NF006613">
    <property type="entry name" value="PRK09177.1"/>
    <property type="match status" value="1"/>
</dbReference>
<keyword evidence="1" id="KW-1003">Cell membrane</keyword>
<evidence type="ECO:0000256" key="2">
    <source>
        <dbReference type="ARBA" id="ARBA00022676"/>
    </source>
</evidence>
<keyword evidence="4" id="KW-0479">Metal-binding</keyword>
<dbReference type="InterPro" id="IPR029057">
    <property type="entry name" value="PRTase-like"/>
</dbReference>
<dbReference type="OrthoDB" id="9789690at2"/>
<dbReference type="AlphaFoldDB" id="A0A178MTK3"/>
<dbReference type="PANTHER" id="PTHR39563:SF1">
    <property type="entry name" value="XANTHINE-GUANINE PHOSPHORIBOSYLTRANSFERASE"/>
    <property type="match status" value="1"/>
</dbReference>
<dbReference type="Proteomes" id="UP000078543">
    <property type="component" value="Unassembled WGS sequence"/>
</dbReference>
<dbReference type="EMBL" id="LWQU01000126">
    <property type="protein sequence ID" value="OAN53095.1"/>
    <property type="molecule type" value="Genomic_DNA"/>
</dbReference>